<dbReference type="RefSeq" id="WP_420041277.1">
    <property type="nucleotide sequence ID" value="NZ_CP128986.1"/>
</dbReference>
<name>A0AA97CVV8_9ACTN</name>
<sequence>MTRTMKLTATALLGLSIALSAAACGNEQEAPKAETSTAVVTPPSDRSVPVVPGPKPRSSTAPSTSPATTSGDGQSCGSAKGPDGALQIQIVEGDLSCETATAIAKEYSPLIATGQPQDVNGWNCGPSTTAGELARCTKDSQSFAFVP</sequence>
<reference evidence="3" key="1">
    <citation type="submission" date="2023-06" db="EMBL/GenBank/DDBJ databases">
        <title>Gordonia sp. nov. and Pseudochrobactrum sp. nov., two species isolated from the burying beetle Nicrophorus vespilloides.</title>
        <authorList>
            <person name="Poehlein A."/>
            <person name="Guzman J."/>
            <person name="Daniel R."/>
            <person name="Vilcinskas A."/>
        </authorList>
    </citation>
    <scope>NUCLEOTIDE SEQUENCE</scope>
    <source>
        <strain evidence="3">MP11Mi</strain>
    </source>
</reference>
<dbReference type="PROSITE" id="PS51257">
    <property type="entry name" value="PROKAR_LIPOPROTEIN"/>
    <property type="match status" value="1"/>
</dbReference>
<accession>A0AA97CVV8</accession>
<proteinExistence type="predicted"/>
<protein>
    <recommendedName>
        <fullName evidence="4">Secreted protein</fullName>
    </recommendedName>
</protein>
<organism evidence="3">
    <name type="scientific">Gordonia sp. MP11Mi</name>
    <dbReference type="NCBI Taxonomy" id="3022769"/>
    <lineage>
        <taxon>Bacteria</taxon>
        <taxon>Bacillati</taxon>
        <taxon>Actinomycetota</taxon>
        <taxon>Actinomycetes</taxon>
        <taxon>Mycobacteriales</taxon>
        <taxon>Gordoniaceae</taxon>
        <taxon>Gordonia</taxon>
    </lineage>
</organism>
<evidence type="ECO:0008006" key="4">
    <source>
        <dbReference type="Google" id="ProtNLM"/>
    </source>
</evidence>
<gene>
    <name evidence="3" type="ORF">MP11Mi_10970</name>
</gene>
<feature type="region of interest" description="Disordered" evidence="1">
    <location>
        <begin position="26"/>
        <end position="83"/>
    </location>
</feature>
<feature type="chain" id="PRO_5041693511" description="Secreted protein" evidence="2">
    <location>
        <begin position="22"/>
        <end position="147"/>
    </location>
</feature>
<keyword evidence="2" id="KW-0732">Signal</keyword>
<dbReference type="AlphaFoldDB" id="A0AA97CVV8"/>
<evidence type="ECO:0000256" key="1">
    <source>
        <dbReference type="SAM" id="MobiDB-lite"/>
    </source>
</evidence>
<evidence type="ECO:0000256" key="2">
    <source>
        <dbReference type="SAM" id="SignalP"/>
    </source>
</evidence>
<dbReference type="EMBL" id="CP128986">
    <property type="protein sequence ID" value="WOC12016.1"/>
    <property type="molecule type" value="Genomic_DNA"/>
</dbReference>
<evidence type="ECO:0000313" key="3">
    <source>
        <dbReference type="EMBL" id="WOC12016.1"/>
    </source>
</evidence>
<feature type="compositionally biased region" description="Low complexity" evidence="1">
    <location>
        <begin position="58"/>
        <end position="70"/>
    </location>
</feature>
<feature type="signal peptide" evidence="2">
    <location>
        <begin position="1"/>
        <end position="21"/>
    </location>
</feature>